<dbReference type="RefSeq" id="WP_013203245.1">
    <property type="nucleotide sequence ID" value="NC_014306.1"/>
</dbReference>
<accession>D8MVA3</accession>
<keyword evidence="4" id="KW-1185">Reference proteome</keyword>
<dbReference type="STRING" id="634500.EbC_32290"/>
<gene>
    <name evidence="3" type="ordered locus">EbC_32290</name>
</gene>
<feature type="signal peptide" evidence="2">
    <location>
        <begin position="1"/>
        <end position="22"/>
    </location>
</feature>
<evidence type="ECO:0000256" key="1">
    <source>
        <dbReference type="ARBA" id="ARBA00022729"/>
    </source>
</evidence>
<dbReference type="AlphaFoldDB" id="D8MVA3"/>
<dbReference type="HOGENOM" id="CLU_154565_0_0_6"/>
<dbReference type="GeneID" id="90513185"/>
<dbReference type="KEGG" id="ebi:EbC_32290"/>
<evidence type="ECO:0000256" key="2">
    <source>
        <dbReference type="SAM" id="SignalP"/>
    </source>
</evidence>
<dbReference type="Gene3D" id="3.30.1450.10">
    <property type="match status" value="1"/>
</dbReference>
<dbReference type="EMBL" id="FP236843">
    <property type="protein sequence ID" value="CAX60760.1"/>
    <property type="molecule type" value="Genomic_DNA"/>
</dbReference>
<keyword evidence="1 2" id="KW-0732">Signal</keyword>
<dbReference type="PROSITE" id="PS51257">
    <property type="entry name" value="PROKAR_LIPOPROTEIN"/>
    <property type="match status" value="1"/>
</dbReference>
<evidence type="ECO:0008006" key="5">
    <source>
        <dbReference type="Google" id="ProtNLM"/>
    </source>
</evidence>
<dbReference type="Proteomes" id="UP000008793">
    <property type="component" value="Chromosome"/>
</dbReference>
<evidence type="ECO:0000313" key="4">
    <source>
        <dbReference type="Proteomes" id="UP000008793"/>
    </source>
</evidence>
<name>D8MVA3_ERWBE</name>
<organism evidence="4">
    <name type="scientific">Erwinia billingiae (strain Eb661)</name>
    <dbReference type="NCBI Taxonomy" id="634500"/>
    <lineage>
        <taxon>Bacteria</taxon>
        <taxon>Pseudomonadati</taxon>
        <taxon>Pseudomonadota</taxon>
        <taxon>Gammaproteobacteria</taxon>
        <taxon>Enterobacterales</taxon>
        <taxon>Erwiniaceae</taxon>
        <taxon>Erwinia</taxon>
    </lineage>
</organism>
<evidence type="ECO:0000313" key="3">
    <source>
        <dbReference type="EMBL" id="CAX60760.1"/>
    </source>
</evidence>
<proteinExistence type="predicted"/>
<dbReference type="InterPro" id="IPR037873">
    <property type="entry name" value="BamE-like"/>
</dbReference>
<sequence length="98" mass="10741">MRKILTVLAIVLFLSGCTSSTGKDFDDAKLSKIQYGQTSRQDLISLFGQPTTETPYPENHLLMMWSYSQAKAGSTTEGKTLTVQLDGGKVKSYTVSKT</sequence>
<dbReference type="eggNOG" id="ENOG503493B">
    <property type="taxonomic scope" value="Bacteria"/>
</dbReference>
<reference evidence="3 4" key="1">
    <citation type="journal article" date="2010" name="BMC Genomics">
        <title>Genome comparison of the epiphytic bacteria Erwinia billingiae and E. tasmaniensis with the pear pathogen E. pyrifoliae.</title>
        <authorList>
            <person name="Kube M."/>
            <person name="Migdoll A.M."/>
            <person name="Gehring I."/>
            <person name="Heitmann K."/>
            <person name="Mayer Y."/>
            <person name="Kuhl H."/>
            <person name="Knaust F."/>
            <person name="Geider K."/>
            <person name="Reinhardt R."/>
        </authorList>
    </citation>
    <scope>NUCLEOTIDE SEQUENCE [LARGE SCALE GENOMIC DNA]</scope>
    <source>
        <strain evidence="3 4">Eb661</strain>
    </source>
</reference>
<feature type="chain" id="PRO_5003118269" description="Lipoprotein SmpA/OmlA domain-containing protein" evidence="2">
    <location>
        <begin position="23"/>
        <end position="98"/>
    </location>
</feature>
<protein>
    <recommendedName>
        <fullName evidence="5">Lipoprotein SmpA/OmlA domain-containing protein</fullName>
    </recommendedName>
</protein>